<evidence type="ECO:0000313" key="2">
    <source>
        <dbReference type="Proteomes" id="UP000799755"/>
    </source>
</evidence>
<proteinExistence type="predicted"/>
<dbReference type="EMBL" id="MU003552">
    <property type="protein sequence ID" value="KAF2463275.1"/>
    <property type="molecule type" value="Genomic_DNA"/>
</dbReference>
<protein>
    <submittedName>
        <fullName evidence="1">Uncharacterized protein</fullName>
    </submittedName>
</protein>
<accession>A0ACB6Q8R2</accession>
<dbReference type="Proteomes" id="UP000799755">
    <property type="component" value="Unassembled WGS sequence"/>
</dbReference>
<keyword evidence="2" id="KW-1185">Reference proteome</keyword>
<gene>
    <name evidence="1" type="ORF">BDR25DRAFT_362997</name>
</gene>
<evidence type="ECO:0000313" key="1">
    <source>
        <dbReference type="EMBL" id="KAF2463275.1"/>
    </source>
</evidence>
<reference evidence="1" key="1">
    <citation type="journal article" date="2020" name="Stud. Mycol.">
        <title>101 Dothideomycetes genomes: a test case for predicting lifestyles and emergence of pathogens.</title>
        <authorList>
            <person name="Haridas S."/>
            <person name="Albert R."/>
            <person name="Binder M."/>
            <person name="Bloem J."/>
            <person name="Labutti K."/>
            <person name="Salamov A."/>
            <person name="Andreopoulos B."/>
            <person name="Baker S."/>
            <person name="Barry K."/>
            <person name="Bills G."/>
            <person name="Bluhm B."/>
            <person name="Cannon C."/>
            <person name="Castanera R."/>
            <person name="Culley D."/>
            <person name="Daum C."/>
            <person name="Ezra D."/>
            <person name="Gonzalez J."/>
            <person name="Henrissat B."/>
            <person name="Kuo A."/>
            <person name="Liang C."/>
            <person name="Lipzen A."/>
            <person name="Lutzoni F."/>
            <person name="Magnuson J."/>
            <person name="Mondo S."/>
            <person name="Nolan M."/>
            <person name="Ohm R."/>
            <person name="Pangilinan J."/>
            <person name="Park H.-J."/>
            <person name="Ramirez L."/>
            <person name="Alfaro M."/>
            <person name="Sun H."/>
            <person name="Tritt A."/>
            <person name="Yoshinaga Y."/>
            <person name="Zwiers L.-H."/>
            <person name="Turgeon B."/>
            <person name="Goodwin S."/>
            <person name="Spatafora J."/>
            <person name="Crous P."/>
            <person name="Grigoriev I."/>
        </authorList>
    </citation>
    <scope>NUCLEOTIDE SEQUENCE</scope>
    <source>
        <strain evidence="1">ATCC 200398</strain>
    </source>
</reference>
<comment type="caution">
    <text evidence="1">The sequence shown here is derived from an EMBL/GenBank/DDBJ whole genome shotgun (WGS) entry which is preliminary data.</text>
</comment>
<name>A0ACB6Q8R2_9PLEO</name>
<organism evidence="1 2">
    <name type="scientific">Lindgomyces ingoldianus</name>
    <dbReference type="NCBI Taxonomy" id="673940"/>
    <lineage>
        <taxon>Eukaryota</taxon>
        <taxon>Fungi</taxon>
        <taxon>Dikarya</taxon>
        <taxon>Ascomycota</taxon>
        <taxon>Pezizomycotina</taxon>
        <taxon>Dothideomycetes</taxon>
        <taxon>Pleosporomycetidae</taxon>
        <taxon>Pleosporales</taxon>
        <taxon>Lindgomycetaceae</taxon>
        <taxon>Lindgomyces</taxon>
    </lineage>
</organism>
<sequence length="96" mass="11137">MEGVFAPAYCPIAANVNSKGAIVYDALRRQFYICSNKYDSNNHVEKALLNMQVTVIHFRWRCEARTRLKRYIYYSVRKNQPLVDYSHLFGCIGAVV</sequence>